<dbReference type="PROSITE" id="PS00061">
    <property type="entry name" value="ADH_SHORT"/>
    <property type="match status" value="1"/>
</dbReference>
<evidence type="ECO:0000313" key="5">
    <source>
        <dbReference type="Proteomes" id="UP000193200"/>
    </source>
</evidence>
<dbReference type="Gene3D" id="3.40.50.720">
    <property type="entry name" value="NAD(P)-binding Rossmann-like Domain"/>
    <property type="match status" value="1"/>
</dbReference>
<protein>
    <submittedName>
        <fullName evidence="4">2-dehydro-3-deoxy-D-gluconate 5-dehydrogenase</fullName>
        <ecNumber evidence="4">1.1.1.127</ecNumber>
    </submittedName>
</protein>
<dbReference type="PANTHER" id="PTHR42760">
    <property type="entry name" value="SHORT-CHAIN DEHYDROGENASES/REDUCTASES FAMILY MEMBER"/>
    <property type="match status" value="1"/>
</dbReference>
<dbReference type="GO" id="GO:0047001">
    <property type="term" value="F:2-dehydro-3-deoxy-D-gluconate 5-dehydrogenase activity"/>
    <property type="evidence" value="ECO:0007669"/>
    <property type="project" value="UniProtKB-EC"/>
</dbReference>
<accession>A0A1Y5SJV0</accession>
<dbReference type="SUPFAM" id="SSF51735">
    <property type="entry name" value="NAD(P)-binding Rossmann-fold domains"/>
    <property type="match status" value="1"/>
</dbReference>
<keyword evidence="2 4" id="KW-0560">Oxidoreductase</keyword>
<keyword evidence="5" id="KW-1185">Reference proteome</keyword>
<dbReference type="AlphaFoldDB" id="A0A1Y5SJV0"/>
<evidence type="ECO:0000256" key="2">
    <source>
        <dbReference type="ARBA" id="ARBA00023002"/>
    </source>
</evidence>
<dbReference type="PRINTS" id="PR00081">
    <property type="entry name" value="GDHRDH"/>
</dbReference>
<dbReference type="InterPro" id="IPR057326">
    <property type="entry name" value="KR_dom"/>
</dbReference>
<dbReference type="SMART" id="SM00822">
    <property type="entry name" value="PKS_KR"/>
    <property type="match status" value="1"/>
</dbReference>
<dbReference type="FunFam" id="3.40.50.720:FF:000084">
    <property type="entry name" value="Short-chain dehydrogenase reductase"/>
    <property type="match status" value="1"/>
</dbReference>
<sequence length="259" mass="26768">MTSQQLPEHDLTGRTCLVIGGAQGIGAAIAIALARAGGSLVIAGRHHDRLAATASAIEASGGKVTRAVVDVADVDSIGALAAGLGEQGLSPSILVNCAGLGGMGSAFEVTPEQWDGIHDVHLRGTFFACQAFGRRMADDGYGKIINLSSTWATTVGVGRSVYCAAKAGVSHLTAALATEWAPHGIRVNALAPTATLTPTIEQRLKEHPEREAYLRDRIPLGRLALPEDIAGGAVFLASPASDFVTGHTLDIDGGWRFSK</sequence>
<dbReference type="InterPro" id="IPR002347">
    <property type="entry name" value="SDR_fam"/>
</dbReference>
<evidence type="ECO:0000256" key="1">
    <source>
        <dbReference type="ARBA" id="ARBA00006484"/>
    </source>
</evidence>
<dbReference type="PANTHER" id="PTHR42760:SF115">
    <property type="entry name" value="3-OXOACYL-[ACYL-CARRIER-PROTEIN] REDUCTASE FABG"/>
    <property type="match status" value="1"/>
</dbReference>
<dbReference type="RefSeq" id="WP_085882998.1">
    <property type="nucleotide sequence ID" value="NZ_FWFR01000001.1"/>
</dbReference>
<gene>
    <name evidence="4" type="primary">kduD_3</name>
    <name evidence="4" type="ORF">OCH7691_01778</name>
</gene>
<dbReference type="PRINTS" id="PR00080">
    <property type="entry name" value="SDRFAMILY"/>
</dbReference>
<name>A0A1Y5SJV0_9PROT</name>
<organism evidence="4 5">
    <name type="scientific">Oceanibacterium hippocampi</name>
    <dbReference type="NCBI Taxonomy" id="745714"/>
    <lineage>
        <taxon>Bacteria</taxon>
        <taxon>Pseudomonadati</taxon>
        <taxon>Pseudomonadota</taxon>
        <taxon>Alphaproteobacteria</taxon>
        <taxon>Sneathiellales</taxon>
        <taxon>Sneathiellaceae</taxon>
        <taxon>Oceanibacterium</taxon>
    </lineage>
</organism>
<dbReference type="InterPro" id="IPR020904">
    <property type="entry name" value="Sc_DH/Rdtase_CS"/>
</dbReference>
<dbReference type="Proteomes" id="UP000193200">
    <property type="component" value="Unassembled WGS sequence"/>
</dbReference>
<proteinExistence type="inferred from homology"/>
<dbReference type="InterPro" id="IPR036291">
    <property type="entry name" value="NAD(P)-bd_dom_sf"/>
</dbReference>
<dbReference type="InParanoid" id="A0A1Y5SJV0"/>
<dbReference type="Pfam" id="PF13561">
    <property type="entry name" value="adh_short_C2"/>
    <property type="match status" value="1"/>
</dbReference>
<dbReference type="EMBL" id="FWFR01000001">
    <property type="protein sequence ID" value="SLN42367.1"/>
    <property type="molecule type" value="Genomic_DNA"/>
</dbReference>
<feature type="domain" description="Ketoreductase" evidence="3">
    <location>
        <begin position="14"/>
        <end position="193"/>
    </location>
</feature>
<evidence type="ECO:0000313" key="4">
    <source>
        <dbReference type="EMBL" id="SLN42367.1"/>
    </source>
</evidence>
<dbReference type="OrthoDB" id="9805986at2"/>
<comment type="similarity">
    <text evidence="1">Belongs to the short-chain dehydrogenases/reductases (SDR) family.</text>
</comment>
<reference evidence="4 5" key="1">
    <citation type="submission" date="2017-03" db="EMBL/GenBank/DDBJ databases">
        <authorList>
            <person name="Afonso C.L."/>
            <person name="Miller P.J."/>
            <person name="Scott M.A."/>
            <person name="Spackman E."/>
            <person name="Goraichik I."/>
            <person name="Dimitrov K.M."/>
            <person name="Suarez D.L."/>
            <person name="Swayne D.E."/>
        </authorList>
    </citation>
    <scope>NUCLEOTIDE SEQUENCE [LARGE SCALE GENOMIC DNA]</scope>
    <source>
        <strain evidence="4 5">CECT 7691</strain>
    </source>
</reference>
<dbReference type="EC" id="1.1.1.127" evidence="4"/>
<evidence type="ECO:0000259" key="3">
    <source>
        <dbReference type="SMART" id="SM00822"/>
    </source>
</evidence>